<dbReference type="Proteomes" id="UP000219336">
    <property type="component" value="Unassembled WGS sequence"/>
</dbReference>
<name>A0A240EFF4_9VIBR</name>
<dbReference type="EMBL" id="OANU01000003">
    <property type="protein sequence ID" value="SNX46899.1"/>
    <property type="molecule type" value="Genomic_DNA"/>
</dbReference>
<protein>
    <submittedName>
        <fullName evidence="1">Uncharacterized protein</fullName>
    </submittedName>
</protein>
<accession>A0A240EFF4</accession>
<proteinExistence type="predicted"/>
<sequence length="85" mass="9921">MNIKLSNTEPKKYRLLHIEITKMFDSAIKILDSLVEQLSFLLVERTLAILHLLNIQLHLLKLSGYFTDITSALRQKKVAFLQKIR</sequence>
<keyword evidence="2" id="KW-1185">Reference proteome</keyword>
<dbReference type="AlphaFoldDB" id="A0A240EFF4"/>
<evidence type="ECO:0000313" key="1">
    <source>
        <dbReference type="EMBL" id="SNX46899.1"/>
    </source>
</evidence>
<evidence type="ECO:0000313" key="2">
    <source>
        <dbReference type="Proteomes" id="UP000219336"/>
    </source>
</evidence>
<gene>
    <name evidence="1" type="ORF">VTH8203_00544</name>
</gene>
<organism evidence="1 2">
    <name type="scientific">Vibrio thalassae</name>
    <dbReference type="NCBI Taxonomy" id="1243014"/>
    <lineage>
        <taxon>Bacteria</taxon>
        <taxon>Pseudomonadati</taxon>
        <taxon>Pseudomonadota</taxon>
        <taxon>Gammaproteobacteria</taxon>
        <taxon>Vibrionales</taxon>
        <taxon>Vibrionaceae</taxon>
        <taxon>Vibrio</taxon>
    </lineage>
</organism>
<reference evidence="2" key="1">
    <citation type="submission" date="2016-06" db="EMBL/GenBank/DDBJ databases">
        <authorList>
            <person name="Rodrigo-Torres L."/>
            <person name="Arahal R.D."/>
            <person name="Lucena T."/>
        </authorList>
    </citation>
    <scope>NUCLEOTIDE SEQUENCE [LARGE SCALE GENOMIC DNA]</scope>
    <source>
        <strain evidence="2">CECT8203</strain>
    </source>
</reference>